<evidence type="ECO:0000256" key="1">
    <source>
        <dbReference type="SAM" id="Phobius"/>
    </source>
</evidence>
<protein>
    <submittedName>
        <fullName evidence="2">Uncharacterized protein</fullName>
    </submittedName>
</protein>
<name>A0ABY9Q0B8_9FIRM</name>
<keyword evidence="3" id="KW-1185">Reference proteome</keyword>
<keyword evidence="1" id="KW-0812">Transmembrane</keyword>
<feature type="transmembrane region" description="Helical" evidence="1">
    <location>
        <begin position="6"/>
        <end position="23"/>
    </location>
</feature>
<organism evidence="2 3">
    <name type="scientific">Terrisporobacter mayombei</name>
    <dbReference type="NCBI Taxonomy" id="1541"/>
    <lineage>
        <taxon>Bacteria</taxon>
        <taxon>Bacillati</taxon>
        <taxon>Bacillota</taxon>
        <taxon>Clostridia</taxon>
        <taxon>Peptostreptococcales</taxon>
        <taxon>Peptostreptococcaceae</taxon>
        <taxon>Terrisporobacter</taxon>
    </lineage>
</organism>
<evidence type="ECO:0000313" key="3">
    <source>
        <dbReference type="Proteomes" id="UP001235030"/>
    </source>
</evidence>
<proteinExistence type="predicted"/>
<evidence type="ECO:0000313" key="2">
    <source>
        <dbReference type="EMBL" id="WMT80636.1"/>
    </source>
</evidence>
<gene>
    <name evidence="2" type="ORF">TEMA_09570</name>
</gene>
<dbReference type="Proteomes" id="UP001235030">
    <property type="component" value="Chromosome"/>
</dbReference>
<sequence length="29" mass="3309">MKILIYTVIAVLILDIVIILARIRATNKK</sequence>
<keyword evidence="1" id="KW-1133">Transmembrane helix</keyword>
<keyword evidence="1" id="KW-0472">Membrane</keyword>
<dbReference type="EMBL" id="CP101637">
    <property type="protein sequence ID" value="WMT80636.1"/>
    <property type="molecule type" value="Genomic_DNA"/>
</dbReference>
<reference evidence="2 3" key="1">
    <citation type="submission" date="2022-07" db="EMBL/GenBank/DDBJ databases">
        <title>Genome sequence of Terrisporobacter mayombei DSM6539.</title>
        <authorList>
            <person name="Boeer T."/>
            <person name="Bengelsdorf F.R."/>
            <person name="Daniel R."/>
            <person name="Poehlein A."/>
        </authorList>
    </citation>
    <scope>NUCLEOTIDE SEQUENCE [LARGE SCALE GENOMIC DNA]</scope>
    <source>
        <strain evidence="2 3">DSM 6539</strain>
    </source>
</reference>
<accession>A0ABY9Q0B8</accession>